<proteinExistence type="predicted"/>
<keyword evidence="4" id="KW-1185">Reference proteome</keyword>
<dbReference type="RefSeq" id="XP_004030755.1">
    <property type="nucleotide sequence ID" value="XM_004030707.1"/>
</dbReference>
<dbReference type="EMBL" id="GL984136">
    <property type="protein sequence ID" value="EGR29519.1"/>
    <property type="molecule type" value="Genomic_DNA"/>
</dbReference>
<reference evidence="3 4" key="1">
    <citation type="submission" date="2011-07" db="EMBL/GenBank/DDBJ databases">
        <authorList>
            <person name="Coyne R."/>
            <person name="Brami D."/>
            <person name="Johnson J."/>
            <person name="Hostetler J."/>
            <person name="Hannick L."/>
            <person name="Clark T."/>
            <person name="Cassidy-Hanley D."/>
            <person name="Inman J."/>
        </authorList>
    </citation>
    <scope>NUCLEOTIDE SEQUENCE [LARGE SCALE GENOMIC DNA]</scope>
    <source>
        <strain evidence="3 4">G5</strain>
    </source>
</reference>
<dbReference type="OrthoDB" id="286982at2759"/>
<evidence type="ECO:0000256" key="1">
    <source>
        <dbReference type="ARBA" id="ARBA00022837"/>
    </source>
</evidence>
<evidence type="ECO:0000259" key="2">
    <source>
        <dbReference type="PROSITE" id="PS50222"/>
    </source>
</evidence>
<dbReference type="InterPro" id="IPR018247">
    <property type="entry name" value="EF_Hand_1_Ca_BS"/>
</dbReference>
<dbReference type="GO" id="GO:0005509">
    <property type="term" value="F:calcium ion binding"/>
    <property type="evidence" value="ECO:0007669"/>
    <property type="project" value="InterPro"/>
</dbReference>
<organism evidence="3 4">
    <name type="scientific">Ichthyophthirius multifiliis</name>
    <name type="common">White spot disease agent</name>
    <name type="synonym">Ich</name>
    <dbReference type="NCBI Taxonomy" id="5932"/>
    <lineage>
        <taxon>Eukaryota</taxon>
        <taxon>Sar</taxon>
        <taxon>Alveolata</taxon>
        <taxon>Ciliophora</taxon>
        <taxon>Intramacronucleata</taxon>
        <taxon>Oligohymenophorea</taxon>
        <taxon>Hymenostomatida</taxon>
        <taxon>Ophryoglenina</taxon>
        <taxon>Ichthyophthirius</taxon>
    </lineage>
</organism>
<dbReference type="Gene3D" id="1.10.238.10">
    <property type="entry name" value="EF-hand"/>
    <property type="match status" value="1"/>
</dbReference>
<dbReference type="InterPro" id="IPR011992">
    <property type="entry name" value="EF-hand-dom_pair"/>
</dbReference>
<dbReference type="AlphaFoldDB" id="G0QZ33"/>
<protein>
    <submittedName>
        <fullName evidence="3">Leucine rich repeat protein</fullName>
    </submittedName>
</protein>
<sequence>MNWKDVYKNGIDFKTFEHGIDKISSQSEEIIRRMCNYESFINWNQFVDILNGVSGKTLESKVDIFIKVADTDKSGTLAKEEISELCEICLDKILPKQGDDDYMVQDLVEYFTKLLFASLDVDIEDEIPLYKLKDAIVYGNTESDLICFFCGVDNTK</sequence>
<dbReference type="InParanoid" id="G0QZ33"/>
<dbReference type="PROSITE" id="PS00018">
    <property type="entry name" value="EF_HAND_1"/>
    <property type="match status" value="1"/>
</dbReference>
<dbReference type="eggNOG" id="ENOG502SQRU">
    <property type="taxonomic scope" value="Eukaryota"/>
</dbReference>
<evidence type="ECO:0000313" key="3">
    <source>
        <dbReference type="EMBL" id="EGR29519.1"/>
    </source>
</evidence>
<dbReference type="Proteomes" id="UP000008983">
    <property type="component" value="Unassembled WGS sequence"/>
</dbReference>
<keyword evidence="1" id="KW-0106">Calcium</keyword>
<dbReference type="GeneID" id="14905631"/>
<dbReference type="PROSITE" id="PS50222">
    <property type="entry name" value="EF_HAND_2"/>
    <property type="match status" value="1"/>
</dbReference>
<accession>G0QZ33</accession>
<dbReference type="InterPro" id="IPR002048">
    <property type="entry name" value="EF_hand_dom"/>
</dbReference>
<name>G0QZ33_ICHMU</name>
<dbReference type="SUPFAM" id="SSF47473">
    <property type="entry name" value="EF-hand"/>
    <property type="match status" value="1"/>
</dbReference>
<feature type="domain" description="EF-hand" evidence="2">
    <location>
        <begin position="57"/>
        <end position="92"/>
    </location>
</feature>
<evidence type="ECO:0000313" key="4">
    <source>
        <dbReference type="Proteomes" id="UP000008983"/>
    </source>
</evidence>
<gene>
    <name evidence="3" type="ORF">IMG5_154070</name>
</gene>